<evidence type="ECO:0000313" key="3">
    <source>
        <dbReference type="Proteomes" id="UP000652761"/>
    </source>
</evidence>
<evidence type="ECO:0000259" key="1">
    <source>
        <dbReference type="Pfam" id="PF11838"/>
    </source>
</evidence>
<comment type="caution">
    <text evidence="2">The sequence shown here is derived from an EMBL/GenBank/DDBJ whole genome shotgun (WGS) entry which is preliminary data.</text>
</comment>
<gene>
    <name evidence="2" type="ORF">Taro_003915</name>
</gene>
<keyword evidence="3" id="KW-1185">Reference proteome</keyword>
<reference evidence="2" key="1">
    <citation type="submission" date="2017-07" db="EMBL/GenBank/DDBJ databases">
        <title>Taro Niue Genome Assembly and Annotation.</title>
        <authorList>
            <person name="Atibalentja N."/>
            <person name="Keating K."/>
            <person name="Fields C.J."/>
        </authorList>
    </citation>
    <scope>NUCLEOTIDE SEQUENCE</scope>
    <source>
        <strain evidence="2">Niue_2</strain>
        <tissue evidence="2">Leaf</tissue>
    </source>
</reference>
<dbReference type="Pfam" id="PF11838">
    <property type="entry name" value="ERAP1_C"/>
    <property type="match status" value="1"/>
</dbReference>
<feature type="domain" description="ERAP1-like C-terminal" evidence="1">
    <location>
        <begin position="26"/>
        <end position="94"/>
    </location>
</feature>
<name>A0A843TIL1_COLES</name>
<proteinExistence type="predicted"/>
<dbReference type="EMBL" id="NMUH01000103">
    <property type="protein sequence ID" value="MQL71598.1"/>
    <property type="molecule type" value="Genomic_DNA"/>
</dbReference>
<dbReference type="Gene3D" id="1.25.50.20">
    <property type="match status" value="1"/>
</dbReference>
<dbReference type="InterPro" id="IPR024571">
    <property type="entry name" value="ERAP1-like_C_dom"/>
</dbReference>
<dbReference type="Proteomes" id="UP000652761">
    <property type="component" value="Unassembled WGS sequence"/>
</dbReference>
<dbReference type="OrthoDB" id="10031169at2759"/>
<organism evidence="2 3">
    <name type="scientific">Colocasia esculenta</name>
    <name type="common">Wild taro</name>
    <name type="synonym">Arum esculentum</name>
    <dbReference type="NCBI Taxonomy" id="4460"/>
    <lineage>
        <taxon>Eukaryota</taxon>
        <taxon>Viridiplantae</taxon>
        <taxon>Streptophyta</taxon>
        <taxon>Embryophyta</taxon>
        <taxon>Tracheophyta</taxon>
        <taxon>Spermatophyta</taxon>
        <taxon>Magnoliopsida</taxon>
        <taxon>Liliopsida</taxon>
        <taxon>Araceae</taxon>
        <taxon>Aroideae</taxon>
        <taxon>Colocasieae</taxon>
        <taxon>Colocasia</taxon>
    </lineage>
</organism>
<evidence type="ECO:0000313" key="2">
    <source>
        <dbReference type="EMBL" id="MQL71598.1"/>
    </source>
</evidence>
<accession>A0A843TIL1</accession>
<dbReference type="AlphaFoldDB" id="A0A843TIL1"/>
<protein>
    <recommendedName>
        <fullName evidence="1">ERAP1-like C-terminal domain-containing protein</fullName>
    </recommendedName>
</protein>
<sequence length="121" mass="13872">PFDAEGPEPVGSISPECRDLGWKWVQKMTTQVIPDNWDHISKTWGSGFLVTRFISFIVSQFSSNEKADEVEEFFSTRSKPSVARTLKQSMERVRINLNWVRNVKQDDSLAAVVKELANRKI</sequence>
<feature type="non-terminal residue" evidence="2">
    <location>
        <position position="121"/>
    </location>
</feature>